<accession>R7SH51</accession>
<evidence type="ECO:0000313" key="2">
    <source>
        <dbReference type="Proteomes" id="UP000053558"/>
    </source>
</evidence>
<dbReference type="AlphaFoldDB" id="R7SH51"/>
<feature type="non-terminal residue" evidence="1">
    <location>
        <position position="1"/>
    </location>
</feature>
<dbReference type="EMBL" id="JH711592">
    <property type="protein sequence ID" value="EIW74389.1"/>
    <property type="molecule type" value="Genomic_DNA"/>
</dbReference>
<evidence type="ECO:0000313" key="1">
    <source>
        <dbReference type="EMBL" id="EIW74389.1"/>
    </source>
</evidence>
<name>R7SH51_CONPW</name>
<reference evidence="2" key="1">
    <citation type="journal article" date="2012" name="Science">
        <title>The Paleozoic origin of enzymatic lignin decomposition reconstructed from 31 fungal genomes.</title>
        <authorList>
            <person name="Floudas D."/>
            <person name="Binder M."/>
            <person name="Riley R."/>
            <person name="Barry K."/>
            <person name="Blanchette R.A."/>
            <person name="Henrissat B."/>
            <person name="Martinez A.T."/>
            <person name="Otillar R."/>
            <person name="Spatafora J.W."/>
            <person name="Yadav J.S."/>
            <person name="Aerts A."/>
            <person name="Benoit I."/>
            <person name="Boyd A."/>
            <person name="Carlson A."/>
            <person name="Copeland A."/>
            <person name="Coutinho P.M."/>
            <person name="de Vries R.P."/>
            <person name="Ferreira P."/>
            <person name="Findley K."/>
            <person name="Foster B."/>
            <person name="Gaskell J."/>
            <person name="Glotzer D."/>
            <person name="Gorecki P."/>
            <person name="Heitman J."/>
            <person name="Hesse C."/>
            <person name="Hori C."/>
            <person name="Igarashi K."/>
            <person name="Jurgens J.A."/>
            <person name="Kallen N."/>
            <person name="Kersten P."/>
            <person name="Kohler A."/>
            <person name="Kuees U."/>
            <person name="Kumar T.K.A."/>
            <person name="Kuo A."/>
            <person name="LaButti K."/>
            <person name="Larrondo L.F."/>
            <person name="Lindquist E."/>
            <person name="Ling A."/>
            <person name="Lombard V."/>
            <person name="Lucas S."/>
            <person name="Lundell T."/>
            <person name="Martin R."/>
            <person name="McLaughlin D.J."/>
            <person name="Morgenstern I."/>
            <person name="Morin E."/>
            <person name="Murat C."/>
            <person name="Nagy L.G."/>
            <person name="Nolan M."/>
            <person name="Ohm R.A."/>
            <person name="Patyshakuliyeva A."/>
            <person name="Rokas A."/>
            <person name="Ruiz-Duenas F.J."/>
            <person name="Sabat G."/>
            <person name="Salamov A."/>
            <person name="Samejima M."/>
            <person name="Schmutz J."/>
            <person name="Slot J.C."/>
            <person name="St John F."/>
            <person name="Stenlid J."/>
            <person name="Sun H."/>
            <person name="Sun S."/>
            <person name="Syed K."/>
            <person name="Tsang A."/>
            <person name="Wiebenga A."/>
            <person name="Young D."/>
            <person name="Pisabarro A."/>
            <person name="Eastwood D.C."/>
            <person name="Martin F."/>
            <person name="Cullen D."/>
            <person name="Grigoriev I.V."/>
            <person name="Hibbett D.S."/>
        </authorList>
    </citation>
    <scope>NUCLEOTIDE SEQUENCE [LARGE SCALE GENOMIC DNA]</scope>
    <source>
        <strain evidence="2">RWD-64-598 SS2</strain>
    </source>
</reference>
<dbReference type="Proteomes" id="UP000053558">
    <property type="component" value="Unassembled WGS sequence"/>
</dbReference>
<keyword evidence="2" id="KW-1185">Reference proteome</keyword>
<organism evidence="1 2">
    <name type="scientific">Coniophora puteana (strain RWD-64-598)</name>
    <name type="common">Brown rot fungus</name>
    <dbReference type="NCBI Taxonomy" id="741705"/>
    <lineage>
        <taxon>Eukaryota</taxon>
        <taxon>Fungi</taxon>
        <taxon>Dikarya</taxon>
        <taxon>Basidiomycota</taxon>
        <taxon>Agaricomycotina</taxon>
        <taxon>Agaricomycetes</taxon>
        <taxon>Agaricomycetidae</taxon>
        <taxon>Boletales</taxon>
        <taxon>Coniophorineae</taxon>
        <taxon>Coniophoraceae</taxon>
        <taxon>Coniophora</taxon>
    </lineage>
</organism>
<protein>
    <submittedName>
        <fullName evidence="1">Uncharacterized protein</fullName>
    </submittedName>
</protein>
<gene>
    <name evidence="1" type="ORF">CONPUDRAFT_140511</name>
</gene>
<dbReference type="KEGG" id="cput:CONPUDRAFT_140511"/>
<proteinExistence type="predicted"/>
<dbReference type="GeneID" id="19201529"/>
<dbReference type="RefSeq" id="XP_007775407.1">
    <property type="nucleotide sequence ID" value="XM_007777217.1"/>
</dbReference>
<sequence length="125" mass="14134">GRCCWVNLWFALSLSSYPHTVLTFVVKSLSVVLKISLLNVPEIIVIIFIVVKIVVRLPCVDLSCCVPRITPFSRRYRQENPNPKNISSLLLCSLLVLSLLVSRNSQNNKNISSLFLRSASPFKKF</sequence>